<evidence type="ECO:0000313" key="8">
    <source>
        <dbReference type="Proteomes" id="UP000018550"/>
    </source>
</evidence>
<gene>
    <name evidence="7" type="primary">udk</name>
    <name evidence="7" type="ORF">SAPIS_v1c05360</name>
</gene>
<dbReference type="PANTHER" id="PTHR10285">
    <property type="entry name" value="URIDINE KINASE"/>
    <property type="match status" value="1"/>
</dbReference>
<evidence type="ECO:0000256" key="5">
    <source>
        <dbReference type="RuleBase" id="RU003825"/>
    </source>
</evidence>
<dbReference type="KEGG" id="sapi:SAPIS_v1c05360"/>
<protein>
    <recommendedName>
        <fullName evidence="5">Uridine kinase</fullName>
        <ecNumber evidence="5">2.7.1.48</ecNumber>
    </recommendedName>
</protein>
<dbReference type="UniPathway" id="UPA00574">
    <property type="reaction ID" value="UER00637"/>
</dbReference>
<dbReference type="SUPFAM" id="SSF52540">
    <property type="entry name" value="P-loop containing nucleoside triphosphate hydrolases"/>
    <property type="match status" value="1"/>
</dbReference>
<dbReference type="GO" id="GO:0044206">
    <property type="term" value="P:UMP salvage"/>
    <property type="evidence" value="ECO:0007669"/>
    <property type="project" value="UniProtKB-UniPathway"/>
</dbReference>
<dbReference type="UniPathway" id="UPA00579">
    <property type="reaction ID" value="UER00640"/>
</dbReference>
<dbReference type="InterPro" id="IPR006083">
    <property type="entry name" value="PRK/URK"/>
</dbReference>
<sequence length="213" mass="24733">MRKVTIILIAGGSASGKSTVSRKIADEILDKESVVRICMDSYYKDYSNLSKKERSNLNFDHPNSIDIELLCKHLDELKEGKSVDVPIYDFTTHSQSGKTRKINSSDVIILDGILALHIEELRKRADIKIFIRTDDDIRFIRRMIRDVKERGRELDDIVNQYLTTVRPMYKHFVETSIDFADIIIPYYEGNYIAIDMIATKIRSICRKNKRNLK</sequence>
<keyword evidence="5" id="KW-0963">Cytoplasm</keyword>
<dbReference type="CDD" id="cd02023">
    <property type="entry name" value="UMPK"/>
    <property type="match status" value="1"/>
</dbReference>
<dbReference type="GO" id="GO:0004849">
    <property type="term" value="F:uridine kinase activity"/>
    <property type="evidence" value="ECO:0007669"/>
    <property type="project" value="UniProtKB-EC"/>
</dbReference>
<comment type="pathway">
    <text evidence="5">Pyrimidine metabolism; CTP biosynthesis via salvage pathway; CTP from cytidine: step 1/3.</text>
</comment>
<keyword evidence="2 5" id="KW-0808">Transferase</keyword>
<dbReference type="InterPro" id="IPR000764">
    <property type="entry name" value="Uridine_kinase-like"/>
</dbReference>
<comment type="subcellular location">
    <subcellularLocation>
        <location evidence="5">Cytoplasm</location>
    </subcellularLocation>
</comment>
<evidence type="ECO:0000256" key="4">
    <source>
        <dbReference type="ARBA" id="ARBA00022777"/>
    </source>
</evidence>
<keyword evidence="3 5" id="KW-0547">Nucleotide-binding</keyword>
<dbReference type="GO" id="GO:0005737">
    <property type="term" value="C:cytoplasm"/>
    <property type="evidence" value="ECO:0007669"/>
    <property type="project" value="UniProtKB-SubCell"/>
</dbReference>
<keyword evidence="4 5" id="KW-0418">Kinase</keyword>
<dbReference type="GO" id="GO:0043771">
    <property type="term" value="F:cytidine kinase activity"/>
    <property type="evidence" value="ECO:0007669"/>
    <property type="project" value="RHEA"/>
</dbReference>
<dbReference type="eggNOG" id="COG0572">
    <property type="taxonomic scope" value="Bacteria"/>
</dbReference>
<dbReference type="Gene3D" id="3.40.50.300">
    <property type="entry name" value="P-loop containing nucleotide triphosphate hydrolases"/>
    <property type="match status" value="1"/>
</dbReference>
<keyword evidence="8" id="KW-1185">Reference proteome</keyword>
<feature type="domain" description="Phosphoribulokinase/uridine kinase" evidence="6">
    <location>
        <begin position="6"/>
        <end position="189"/>
    </location>
</feature>
<dbReference type="NCBIfam" id="NF004018">
    <property type="entry name" value="PRK05480.1"/>
    <property type="match status" value="1"/>
</dbReference>
<dbReference type="OrthoDB" id="9777642at2"/>
<comment type="similarity">
    <text evidence="5">Belongs to the uridine kinase family.</text>
</comment>
<reference evidence="7 8" key="1">
    <citation type="journal article" date="2014" name="Genome Announc.">
        <title>Complete Genome Sequence of Spiroplasma apis B31T (ATCC 33834), a Bacterium Associated with May Disease of Honeybees (Apis mellifera).</title>
        <authorList>
            <person name="Ku C."/>
            <person name="Lo W.S."/>
            <person name="Chen L.L."/>
            <person name="Kuo C.H."/>
        </authorList>
    </citation>
    <scope>NUCLEOTIDE SEQUENCE [LARGE SCALE GENOMIC DNA]</scope>
    <source>
        <strain evidence="7">B31</strain>
    </source>
</reference>
<dbReference type="NCBIfam" id="TIGR00235">
    <property type="entry name" value="udk"/>
    <property type="match status" value="1"/>
</dbReference>
<dbReference type="AlphaFoldDB" id="V5RJU1"/>
<dbReference type="PRINTS" id="PR00988">
    <property type="entry name" value="URIDINKINASE"/>
</dbReference>
<dbReference type="GO" id="GO:0005524">
    <property type="term" value="F:ATP binding"/>
    <property type="evidence" value="ECO:0007669"/>
    <property type="project" value="UniProtKB-KW"/>
</dbReference>
<dbReference type="HOGENOM" id="CLU_021278_1_2_14"/>
<dbReference type="Proteomes" id="UP000018550">
    <property type="component" value="Chromosome"/>
</dbReference>
<evidence type="ECO:0000313" key="7">
    <source>
        <dbReference type="EMBL" id="AHB36381.1"/>
    </source>
</evidence>
<comment type="catalytic activity">
    <reaction evidence="5">
        <text>cytidine + ATP = CMP + ADP + H(+)</text>
        <dbReference type="Rhea" id="RHEA:24674"/>
        <dbReference type="ChEBI" id="CHEBI:15378"/>
        <dbReference type="ChEBI" id="CHEBI:17562"/>
        <dbReference type="ChEBI" id="CHEBI:30616"/>
        <dbReference type="ChEBI" id="CHEBI:60377"/>
        <dbReference type="ChEBI" id="CHEBI:456216"/>
        <dbReference type="EC" id="2.7.1.48"/>
    </reaction>
</comment>
<comment type="catalytic activity">
    <reaction evidence="5">
        <text>uridine + ATP = UMP + ADP + H(+)</text>
        <dbReference type="Rhea" id="RHEA:16825"/>
        <dbReference type="ChEBI" id="CHEBI:15378"/>
        <dbReference type="ChEBI" id="CHEBI:16704"/>
        <dbReference type="ChEBI" id="CHEBI:30616"/>
        <dbReference type="ChEBI" id="CHEBI:57865"/>
        <dbReference type="ChEBI" id="CHEBI:456216"/>
        <dbReference type="EC" id="2.7.1.48"/>
    </reaction>
</comment>
<dbReference type="PATRIC" id="fig|1276258.3.peg.543"/>
<dbReference type="EMBL" id="CP006682">
    <property type="protein sequence ID" value="AHB36381.1"/>
    <property type="molecule type" value="Genomic_DNA"/>
</dbReference>
<accession>V5RJU1</accession>
<evidence type="ECO:0000259" key="6">
    <source>
        <dbReference type="Pfam" id="PF00485"/>
    </source>
</evidence>
<keyword evidence="5" id="KW-0067">ATP-binding</keyword>
<comment type="pathway">
    <text evidence="1 5">Pyrimidine metabolism; UMP biosynthesis via salvage pathway; UMP from uridine: step 1/1.</text>
</comment>
<organism evidence="7 8">
    <name type="scientific">Spiroplasma apis B31</name>
    <dbReference type="NCBI Taxonomy" id="1276258"/>
    <lineage>
        <taxon>Bacteria</taxon>
        <taxon>Bacillati</taxon>
        <taxon>Mycoplasmatota</taxon>
        <taxon>Mollicutes</taxon>
        <taxon>Entomoplasmatales</taxon>
        <taxon>Spiroplasmataceae</taxon>
        <taxon>Spiroplasma</taxon>
    </lineage>
</organism>
<evidence type="ECO:0000256" key="2">
    <source>
        <dbReference type="ARBA" id="ARBA00022679"/>
    </source>
</evidence>
<dbReference type="InterPro" id="IPR027417">
    <property type="entry name" value="P-loop_NTPase"/>
</dbReference>
<dbReference type="STRING" id="1276258.SAPIS_v1c05360"/>
<dbReference type="Pfam" id="PF00485">
    <property type="entry name" value="PRK"/>
    <property type="match status" value="1"/>
</dbReference>
<dbReference type="GO" id="GO:0044211">
    <property type="term" value="P:CTP salvage"/>
    <property type="evidence" value="ECO:0007669"/>
    <property type="project" value="UniProtKB-UniPathway"/>
</dbReference>
<name>V5RJU1_SPIAP</name>
<evidence type="ECO:0000256" key="3">
    <source>
        <dbReference type="ARBA" id="ARBA00022741"/>
    </source>
</evidence>
<evidence type="ECO:0000256" key="1">
    <source>
        <dbReference type="ARBA" id="ARBA00004690"/>
    </source>
</evidence>
<dbReference type="EC" id="2.7.1.48" evidence="5"/>
<dbReference type="RefSeq" id="WP_023789410.1">
    <property type="nucleotide sequence ID" value="NC_022998.1"/>
</dbReference>
<proteinExistence type="inferred from homology"/>